<feature type="non-terminal residue" evidence="2">
    <location>
        <position position="191"/>
    </location>
</feature>
<accession>A0A9R1LC32</accession>
<sequence>MKAEKAAVAAAAAGRRVAVPEAPRGEIRRRGVPVLPPRPAAAALPQLRSRAALPLHLRLPVLLLLGVRRRRRPGAQPHRAGAPGGALALRRRVILRRDGLRCRLREAKGEGLGVGAVLEVLCQGRGRGGGGGRGGEAGAGEVQLGLRDGRGGEGGGGQGGGDQGAVGVALPEPHEGVPAPEVVGEHAGAGV</sequence>
<evidence type="ECO:0000313" key="2">
    <source>
        <dbReference type="EMBL" id="KAF7085361.1"/>
    </source>
</evidence>
<feature type="compositionally biased region" description="Gly residues" evidence="1">
    <location>
        <begin position="152"/>
        <end position="164"/>
    </location>
</feature>
<name>A0A9R1LC32_WHEAT</name>
<comment type="caution">
    <text evidence="2">The sequence shown here is derived from an EMBL/GenBank/DDBJ whole genome shotgun (WGS) entry which is preliminary data.</text>
</comment>
<evidence type="ECO:0000256" key="1">
    <source>
        <dbReference type="SAM" id="MobiDB-lite"/>
    </source>
</evidence>
<protein>
    <submittedName>
        <fullName evidence="2">Uncharacterized protein</fullName>
    </submittedName>
</protein>
<reference evidence="2" key="2">
    <citation type="submission" date="2020-03" db="EMBL/GenBank/DDBJ databases">
        <title>The second near-complete assembly of the hexaploid bread wheat (Triticum aestivum) genome.</title>
        <authorList>
            <person name="Zimin A.V."/>
            <person name="Puiu D."/>
            <person name="Shumante A."/>
            <person name="Alonge M."/>
            <person name="Salzberg S.L."/>
        </authorList>
    </citation>
    <scope>NUCLEOTIDE SEQUENCE</scope>
    <source>
        <tissue evidence="2">Leaf</tissue>
    </source>
</reference>
<proteinExistence type="predicted"/>
<dbReference type="Proteomes" id="UP000815260">
    <property type="component" value="Chromosome 6B"/>
</dbReference>
<reference evidence="2" key="1">
    <citation type="journal article" date="2017" name="Gigascience">
        <title>The first near-complete assembly of the hexaploid bread wheat genome, Triticum aestivum.</title>
        <authorList>
            <person name="Zimin A.V."/>
            <person name="Puiu D."/>
            <person name="Hall R."/>
            <person name="Kingan S."/>
            <person name="Clavijo B.J."/>
            <person name="Salzberg S.L."/>
        </authorList>
    </citation>
    <scope>NUCLEOTIDE SEQUENCE</scope>
    <source>
        <tissue evidence="2">Leaf</tissue>
    </source>
</reference>
<gene>
    <name evidence="2" type="ORF">CFC21_088800</name>
</gene>
<feature type="region of interest" description="Disordered" evidence="1">
    <location>
        <begin position="146"/>
        <end position="191"/>
    </location>
</feature>
<dbReference type="AlphaFoldDB" id="A0A9R1LC32"/>
<organism evidence="2">
    <name type="scientific">Triticum aestivum</name>
    <name type="common">Wheat</name>
    <dbReference type="NCBI Taxonomy" id="4565"/>
    <lineage>
        <taxon>Eukaryota</taxon>
        <taxon>Viridiplantae</taxon>
        <taxon>Streptophyta</taxon>
        <taxon>Embryophyta</taxon>
        <taxon>Tracheophyta</taxon>
        <taxon>Spermatophyta</taxon>
        <taxon>Magnoliopsida</taxon>
        <taxon>Liliopsida</taxon>
        <taxon>Poales</taxon>
        <taxon>Poaceae</taxon>
        <taxon>BOP clade</taxon>
        <taxon>Pooideae</taxon>
        <taxon>Triticodae</taxon>
        <taxon>Triticeae</taxon>
        <taxon>Triticinae</taxon>
        <taxon>Triticum</taxon>
    </lineage>
</organism>
<dbReference type="EMBL" id="CM022227">
    <property type="protein sequence ID" value="KAF7085361.1"/>
    <property type="molecule type" value="Genomic_DNA"/>
</dbReference>